<dbReference type="RefSeq" id="WP_034562593.1">
    <property type="nucleotide sequence ID" value="NZ_JRPI02000093.1"/>
</dbReference>
<comment type="caution">
    <text evidence="1">The sequence shown here is derived from an EMBL/GenBank/DDBJ whole genome shotgun (WGS) entry which is preliminary data.</text>
</comment>
<organism evidence="1 2">
    <name type="scientific">Helicobacter bilis</name>
    <dbReference type="NCBI Taxonomy" id="37372"/>
    <lineage>
        <taxon>Bacteria</taxon>
        <taxon>Pseudomonadati</taxon>
        <taxon>Campylobacterota</taxon>
        <taxon>Epsilonproteobacteria</taxon>
        <taxon>Campylobacterales</taxon>
        <taxon>Helicobacteraceae</taxon>
        <taxon>Helicobacter</taxon>
    </lineage>
</organism>
<accession>A0A4U8U782</accession>
<protein>
    <recommendedName>
        <fullName evidence="3">Type II toxin-antitoxin system RelE/ParE family toxin</fullName>
    </recommendedName>
</protein>
<dbReference type="Proteomes" id="UP000029857">
    <property type="component" value="Unassembled WGS sequence"/>
</dbReference>
<reference evidence="1 2" key="1">
    <citation type="journal article" date="2014" name="Genome Announc.">
        <title>Draft genome sequences of eight enterohepatic helicobacter species isolated from both laboratory and wild rodents.</title>
        <authorList>
            <person name="Sheh A."/>
            <person name="Shen Z."/>
            <person name="Fox J.G."/>
        </authorList>
    </citation>
    <scope>NUCLEOTIDE SEQUENCE [LARGE SCALE GENOMIC DNA]</scope>
    <source>
        <strain evidence="1 2">ATCC 49320</strain>
    </source>
</reference>
<name>A0A4U8U782_9HELI</name>
<evidence type="ECO:0000313" key="1">
    <source>
        <dbReference type="EMBL" id="TLE07579.1"/>
    </source>
</evidence>
<sequence length="92" mass="10815">MQINTPQDLFKIYPFSDEAKLEIQQLFNTNEVFLLQINALCLSIKDEPYKAEFAKLHTNTYLAKLSNICIIYKIENNEILFCNIHLSKNKYP</sequence>
<proteinExistence type="predicted"/>
<evidence type="ECO:0000313" key="2">
    <source>
        <dbReference type="Proteomes" id="UP000029857"/>
    </source>
</evidence>
<gene>
    <name evidence="1" type="ORF">LS79_011175</name>
</gene>
<evidence type="ECO:0008006" key="3">
    <source>
        <dbReference type="Google" id="ProtNLM"/>
    </source>
</evidence>
<dbReference type="EMBL" id="JRPJ02000091">
    <property type="protein sequence ID" value="TLE07579.1"/>
    <property type="molecule type" value="Genomic_DNA"/>
</dbReference>
<dbReference type="AlphaFoldDB" id="A0A4U8U782"/>